<feature type="domain" description="RNA polymerase II assembly factor Rtp1 C-terminal" evidence="3">
    <location>
        <begin position="400"/>
        <end position="511"/>
    </location>
</feature>
<dbReference type="RefSeq" id="XP_044555871.1">
    <property type="nucleotide sequence ID" value="XM_044693303.1"/>
</dbReference>
<evidence type="ECO:0000256" key="1">
    <source>
        <dbReference type="ARBA" id="ARBA00005724"/>
    </source>
</evidence>
<evidence type="ECO:0000313" key="6">
    <source>
        <dbReference type="Proteomes" id="UP000816034"/>
    </source>
</evidence>
<dbReference type="PANTHER" id="PTHR20959">
    <property type="entry name" value="TRANSPORT AND GOLGI ORGANIZATION PROTEIN 6 FAMILY MEMBER"/>
    <property type="match status" value="1"/>
</dbReference>
<dbReference type="Gene3D" id="1.25.10.10">
    <property type="entry name" value="Leucine-rich Repeat Variant"/>
    <property type="match status" value="1"/>
</dbReference>
<dbReference type="InterPro" id="IPR057407">
    <property type="entry name" value="HEAT_TANGO6"/>
</dbReference>
<dbReference type="Proteomes" id="UP000816034">
    <property type="component" value="Unassembled WGS sequence"/>
</dbReference>
<proteinExistence type="inferred from homology"/>
<dbReference type="AlphaFoldDB" id="A0AA88H857"/>
<comment type="similarity">
    <text evidence="1">Belongs to the Tango6 family.</text>
</comment>
<evidence type="ECO:0000259" key="4">
    <source>
        <dbReference type="Pfam" id="PF23565"/>
    </source>
</evidence>
<name>A0AA88H857_NAELO</name>
<dbReference type="InterPro" id="IPR039600">
    <property type="entry name" value="TANGO6/Rtp1"/>
</dbReference>
<organism evidence="5 6">
    <name type="scientific">Naegleria lovaniensis</name>
    <name type="common">Amoeba</name>
    <dbReference type="NCBI Taxonomy" id="51637"/>
    <lineage>
        <taxon>Eukaryota</taxon>
        <taxon>Discoba</taxon>
        <taxon>Heterolobosea</taxon>
        <taxon>Tetramitia</taxon>
        <taxon>Eutetramitia</taxon>
        <taxon>Vahlkampfiidae</taxon>
        <taxon>Naegleria</taxon>
    </lineage>
</organism>
<comment type="caution">
    <text evidence="5">The sequence shown here is derived from an EMBL/GenBank/DDBJ whole genome shotgun (WGS) entry which is preliminary data.</text>
</comment>
<gene>
    <name evidence="5" type="ORF">C9374_003741</name>
</gene>
<dbReference type="GeneID" id="68096196"/>
<dbReference type="SUPFAM" id="SSF48371">
    <property type="entry name" value="ARM repeat"/>
    <property type="match status" value="1"/>
</dbReference>
<dbReference type="GO" id="GO:0009306">
    <property type="term" value="P:protein secretion"/>
    <property type="evidence" value="ECO:0007669"/>
    <property type="project" value="TreeGrafter"/>
</dbReference>
<sequence length="669" mass="75740">MADEEIQKYQSTIITSGSGSGGNNTNGSSIISSASISSSTSTSSGNHNNHNSNTSSDIRNTTEQPSKLKTDSSLLSLEDELPQTEQVLCDESEIGQCVEDIHRLLFGNTPASFMFNSISPIIPALFQLYCFVSKTKLYLKSACEEIMTSYFKISDDALEVTKRLLIFDTKTIASSHYVTFCPGESGGVSIKLVSQLKRDYLWEANCMIQLFKLLKNHNVAGDLFVHLITQFTVMKQHGEMMQIIMDEIHSSSSPSLYVFPHSESQPLPENAIILLQVIQLLINEMGASIMKNTSQAIAFVKFLLLNHENRLDEESLESVVMALGILSAILCGGISVKTLDEEQKLEDLKPILDRYKVYEHQQISEMASSALLSIDTKQYKEFHGNFEEEYTEEQVIKIKFDHILQDLRDPLLPVRAHGVIALRDLVLEKKNNTLIEKQIKNIFDILQSQLKDEDTYVYLGAISGLTALGDVYPDTIIPILVDTFSDKRQAIEQRLKIGESLVDLAERCGQMLPKYAHYFVYCFLNCGKENDKDYEWVRASSISNLATLVQILRFGVHPFVQDIIDCASYVLNFDQSEHVRRAAVLIFDRFAKTFQTDLFEVFTESTLDQFKTILNNTAFYDKDEIVRVNAKAVICEMNDFQDERLYPSTYIPGADKKHFLNDFLKFMNH</sequence>
<feature type="domain" description="TANGO6 HEAT repeat" evidence="4">
    <location>
        <begin position="82"/>
        <end position="217"/>
    </location>
</feature>
<evidence type="ECO:0000259" key="3">
    <source>
        <dbReference type="Pfam" id="PF10363"/>
    </source>
</evidence>
<feature type="compositionally biased region" description="Low complexity" evidence="2">
    <location>
        <begin position="25"/>
        <end position="56"/>
    </location>
</feature>
<feature type="region of interest" description="Disordered" evidence="2">
    <location>
        <begin position="13"/>
        <end position="72"/>
    </location>
</feature>
<evidence type="ECO:0000313" key="5">
    <source>
        <dbReference type="EMBL" id="KAG2393977.1"/>
    </source>
</evidence>
<protein>
    <submittedName>
        <fullName evidence="5">Uncharacterized protein</fullName>
    </submittedName>
</protein>
<accession>A0AA88H857</accession>
<dbReference type="PANTHER" id="PTHR20959:SF1">
    <property type="entry name" value="TRANSPORT AND GOLGI ORGANIZATION PROTEIN 6 HOMOLOG"/>
    <property type="match status" value="1"/>
</dbReference>
<reference evidence="5 6" key="1">
    <citation type="journal article" date="2018" name="BMC Genomics">
        <title>The genome of Naegleria lovaniensis, the basis for a comparative approach to unravel pathogenicity factors of the human pathogenic amoeba N. fowleri.</title>
        <authorList>
            <person name="Liechti N."/>
            <person name="Schurch N."/>
            <person name="Bruggmann R."/>
            <person name="Wittwer M."/>
        </authorList>
    </citation>
    <scope>NUCLEOTIDE SEQUENCE [LARGE SCALE GENOMIC DNA]</scope>
    <source>
        <strain evidence="5 6">ATCC 30569</strain>
    </source>
</reference>
<dbReference type="Pfam" id="PF10363">
    <property type="entry name" value="RTP1_C1"/>
    <property type="match status" value="1"/>
</dbReference>
<dbReference type="Pfam" id="PF23565">
    <property type="entry name" value="ARM_TANGO6"/>
    <property type="match status" value="1"/>
</dbReference>
<dbReference type="EMBL" id="PYSW02000001">
    <property type="protein sequence ID" value="KAG2393977.1"/>
    <property type="molecule type" value="Genomic_DNA"/>
</dbReference>
<keyword evidence="6" id="KW-1185">Reference proteome</keyword>
<dbReference type="InterPro" id="IPR019451">
    <property type="entry name" value="Rtp1_C1"/>
</dbReference>
<evidence type="ECO:0000256" key="2">
    <source>
        <dbReference type="SAM" id="MobiDB-lite"/>
    </source>
</evidence>
<dbReference type="InterPro" id="IPR016024">
    <property type="entry name" value="ARM-type_fold"/>
</dbReference>
<dbReference type="InterPro" id="IPR011989">
    <property type="entry name" value="ARM-like"/>
</dbReference>